<organism evidence="2 3">
    <name type="scientific">Kipferlia bialata</name>
    <dbReference type="NCBI Taxonomy" id="797122"/>
    <lineage>
        <taxon>Eukaryota</taxon>
        <taxon>Metamonada</taxon>
        <taxon>Carpediemonas-like organisms</taxon>
        <taxon>Kipferlia</taxon>
    </lineage>
</organism>
<dbReference type="EMBL" id="BDIP01000483">
    <property type="protein sequence ID" value="GIQ81742.1"/>
    <property type="molecule type" value="Genomic_DNA"/>
</dbReference>
<feature type="region of interest" description="Disordered" evidence="1">
    <location>
        <begin position="89"/>
        <end position="208"/>
    </location>
</feature>
<sequence>MEMEREIEEREGENSDEVASAVDNMVLEDVGDLITEGSYMRVKVAGMKAMKGIPFLTVSLDDDAVECVMTTAEAAVANEQYTAKLEGTTGSIALDTSEPEAEADVDAEAEADAEEEEVAEEAVPEPEAEPVVEEEEVKEEPIPLKTPKKKKKSKSSSEDGEKKKKKKKKRRDAEEGAEEEDGKRKKRKRERKDSEGKTPRAKRRPKDE</sequence>
<evidence type="ECO:0000256" key="1">
    <source>
        <dbReference type="SAM" id="MobiDB-lite"/>
    </source>
</evidence>
<evidence type="ECO:0000313" key="3">
    <source>
        <dbReference type="Proteomes" id="UP000265618"/>
    </source>
</evidence>
<name>A0A9K3CSR0_9EUKA</name>
<dbReference type="Proteomes" id="UP000265618">
    <property type="component" value="Unassembled WGS sequence"/>
</dbReference>
<feature type="compositionally biased region" description="Acidic residues" evidence="1">
    <location>
        <begin position="97"/>
        <end position="138"/>
    </location>
</feature>
<proteinExistence type="predicted"/>
<evidence type="ECO:0000313" key="2">
    <source>
        <dbReference type="EMBL" id="GIQ81742.1"/>
    </source>
</evidence>
<dbReference type="AlphaFoldDB" id="A0A9K3CSR0"/>
<keyword evidence="3" id="KW-1185">Reference proteome</keyword>
<protein>
    <submittedName>
        <fullName evidence="2">Uncharacterized protein</fullName>
    </submittedName>
</protein>
<feature type="compositionally biased region" description="Basic residues" evidence="1">
    <location>
        <begin position="199"/>
        <end position="208"/>
    </location>
</feature>
<comment type="caution">
    <text evidence="2">The sequence shown here is derived from an EMBL/GenBank/DDBJ whole genome shotgun (WGS) entry which is preliminary data.</text>
</comment>
<accession>A0A9K3CSR0</accession>
<reference evidence="2 3" key="1">
    <citation type="journal article" date="2018" name="PLoS ONE">
        <title>The draft genome of Kipferlia bialata reveals reductive genome evolution in fornicate parasites.</title>
        <authorList>
            <person name="Tanifuji G."/>
            <person name="Takabayashi S."/>
            <person name="Kume K."/>
            <person name="Takagi M."/>
            <person name="Nakayama T."/>
            <person name="Kamikawa R."/>
            <person name="Inagaki Y."/>
            <person name="Hashimoto T."/>
        </authorList>
    </citation>
    <scope>NUCLEOTIDE SEQUENCE [LARGE SCALE GENOMIC DNA]</scope>
    <source>
        <strain evidence="2">NY0173</strain>
    </source>
</reference>
<gene>
    <name evidence="2" type="ORF">KIPB_002752</name>
</gene>